<dbReference type="Pfam" id="PF13290">
    <property type="entry name" value="CHB_HEX_C_1"/>
    <property type="match status" value="1"/>
</dbReference>
<dbReference type="AlphaFoldDB" id="A0A377FR91"/>
<dbReference type="SMART" id="SM00364">
    <property type="entry name" value="LRR_BAC"/>
    <property type="match status" value="4"/>
</dbReference>
<name>A0A377FR91_9BACL</name>
<dbReference type="InterPro" id="IPR032675">
    <property type="entry name" value="LRR_dom_sf"/>
</dbReference>
<dbReference type="PROSITE" id="PS51450">
    <property type="entry name" value="LRR"/>
    <property type="match status" value="5"/>
</dbReference>
<dbReference type="STRING" id="1397694.GCA_000702585_01212"/>
<dbReference type="Pfam" id="PF13516">
    <property type="entry name" value="LRR_6"/>
    <property type="match status" value="1"/>
</dbReference>
<dbReference type="InterPro" id="IPR059177">
    <property type="entry name" value="GH29D-like_dom"/>
</dbReference>
<sequence length="761" mass="84978">MKVLKVGLLAAVLAGTWGGMYYIAEENATAGAAFEAALAEELNIPVGSFNQNKVRGVTALDLSGYQLTDLTGLEHFQSLETLNLSGNRLTDVSALANLPHLKVVDLSFNRLTDVPDLPDTLETLDLEGNDVSDISFLPASETLTTLNLRDNDVTSLEALERTPNVTHLNVRGNAIESIEPLQGLTGLVNVNLRDNRIADFSPLENLDISERLYVTGNATHDYSSLDGIAEGVTDRDFEMLPDRPSFTVDSGIIAPGTSLSFEAADGAEIFYTTDGSDPTPESTRYMGPITLDTSLTANNPVLSNNRMATNRTPPTFERGAAERALVVRAISVKDGATSALATRTYLLDSDLFTSNLPVVSLTTDAANLFDERIGIYTPGDVPDGPLEIGRGNFFETGREWERPAHLDYFEGGEHVFGQDIGIRIHGGFSRGLAQKSLRLYARSEYGQSRFYHPFFPGNDETEFNRLLLRNAGNDWQGAMLRDAFMQELLSERPLDFQDYQPTIVLVNGEYWGLHNLRELYSPDYFEIKYDIDETELAILEADQDMPDGFVIETGRDADLIHYREMVRFAETNDLNAPDVFDELERRMDVDNFLEYAAYQAFYGNLDSMFNNYVVWRKATELTDDDAYGHDGRWRWVVFDLDQGFAGRLPLEESINYDMFAFLTGPGPEHTLFRSLMASTEGRERFVEIFDELLAGPFTPEAMTSKLDEVASAVVPEMPRQIARWGNIPSVDAWEAELAEMRQFAERRPAVIRQQLARFGTE</sequence>
<protein>
    <submittedName>
        <fullName evidence="4">Internalin-A</fullName>
    </submittedName>
</protein>
<dbReference type="Proteomes" id="UP000254060">
    <property type="component" value="Unassembled WGS sequence"/>
</dbReference>
<evidence type="ECO:0000313" key="5">
    <source>
        <dbReference type="Proteomes" id="UP000254060"/>
    </source>
</evidence>
<reference evidence="4 5" key="1">
    <citation type="submission" date="2018-06" db="EMBL/GenBank/DDBJ databases">
        <authorList>
            <consortium name="Pathogen Informatics"/>
            <person name="Doyle S."/>
        </authorList>
    </citation>
    <scope>NUCLEOTIDE SEQUENCE [LARGE SCALE GENOMIC DNA]</scope>
    <source>
        <strain evidence="4 5">NCTC13163</strain>
    </source>
</reference>
<evidence type="ECO:0000313" key="4">
    <source>
        <dbReference type="EMBL" id="STO07351.1"/>
    </source>
</evidence>
<keyword evidence="1" id="KW-0433">Leucine-rich repeat</keyword>
<evidence type="ECO:0000259" key="3">
    <source>
        <dbReference type="Pfam" id="PF13290"/>
    </source>
</evidence>
<accession>A0A377FR91</accession>
<dbReference type="InterPro" id="IPR003591">
    <property type="entry name" value="Leu-rich_rpt_typical-subtyp"/>
</dbReference>
<dbReference type="InterPro" id="IPR001611">
    <property type="entry name" value="Leu-rich_rpt"/>
</dbReference>
<evidence type="ECO:0000256" key="2">
    <source>
        <dbReference type="ARBA" id="ARBA00022737"/>
    </source>
</evidence>
<dbReference type="Gene3D" id="3.80.10.10">
    <property type="entry name" value="Ribonuclease Inhibitor"/>
    <property type="match status" value="1"/>
</dbReference>
<dbReference type="RefSeq" id="WP_029334450.1">
    <property type="nucleotide sequence ID" value="NZ_UGGP01000001.1"/>
</dbReference>
<dbReference type="GO" id="GO:0005737">
    <property type="term" value="C:cytoplasm"/>
    <property type="evidence" value="ECO:0007669"/>
    <property type="project" value="TreeGrafter"/>
</dbReference>
<feature type="domain" description="GH29D-like beta-sandwich" evidence="3">
    <location>
        <begin position="250"/>
        <end position="296"/>
    </location>
</feature>
<dbReference type="SMART" id="SM00369">
    <property type="entry name" value="LRR_TYP"/>
    <property type="match status" value="2"/>
</dbReference>
<dbReference type="InterPro" id="IPR025875">
    <property type="entry name" value="Leu-rich_rpt_4"/>
</dbReference>
<dbReference type="Pfam" id="PF12799">
    <property type="entry name" value="LRR_4"/>
    <property type="match status" value="2"/>
</dbReference>
<dbReference type="SUPFAM" id="SSF52058">
    <property type="entry name" value="L domain-like"/>
    <property type="match status" value="1"/>
</dbReference>
<gene>
    <name evidence="4" type="primary">inlA</name>
    <name evidence="4" type="ORF">NCTC13163_00697</name>
</gene>
<keyword evidence="2" id="KW-0677">Repeat</keyword>
<dbReference type="InterPro" id="IPR014867">
    <property type="entry name" value="Spore_coat_CotH_CotH2/3/7"/>
</dbReference>
<dbReference type="PANTHER" id="PTHR15454">
    <property type="entry name" value="NISCHARIN RELATED"/>
    <property type="match status" value="1"/>
</dbReference>
<proteinExistence type="predicted"/>
<evidence type="ECO:0000256" key="1">
    <source>
        <dbReference type="ARBA" id="ARBA00022614"/>
    </source>
</evidence>
<dbReference type="Pfam" id="PF08757">
    <property type="entry name" value="CotH"/>
    <property type="match status" value="1"/>
</dbReference>
<dbReference type="OrthoDB" id="9806464at2"/>
<dbReference type="EMBL" id="UGGP01000001">
    <property type="protein sequence ID" value="STO07351.1"/>
    <property type="molecule type" value="Genomic_DNA"/>
</dbReference>
<organism evidence="4 5">
    <name type="scientific">Exiguobacterium aurantiacum</name>
    <dbReference type="NCBI Taxonomy" id="33987"/>
    <lineage>
        <taxon>Bacteria</taxon>
        <taxon>Bacillati</taxon>
        <taxon>Bacillota</taxon>
        <taxon>Bacilli</taxon>
        <taxon>Bacillales</taxon>
        <taxon>Bacillales Family XII. Incertae Sedis</taxon>
        <taxon>Exiguobacterium</taxon>
    </lineage>
</organism>